<keyword evidence="2" id="KW-1185">Reference proteome</keyword>
<evidence type="ECO:0000313" key="2">
    <source>
        <dbReference type="Proteomes" id="UP000015102"/>
    </source>
</evidence>
<evidence type="ECO:0000313" key="1">
    <source>
        <dbReference type="EnsemblMetazoa" id="MESCA001827-PA"/>
    </source>
</evidence>
<dbReference type="EMBL" id="CAQQ02087695">
    <property type="status" value="NOT_ANNOTATED_CDS"/>
    <property type="molecule type" value="Genomic_DNA"/>
</dbReference>
<dbReference type="EMBL" id="CAQQ02087694">
    <property type="status" value="NOT_ANNOTATED_CDS"/>
    <property type="molecule type" value="Genomic_DNA"/>
</dbReference>
<name>T1GEQ6_MEGSC</name>
<reference evidence="1" key="2">
    <citation type="submission" date="2015-06" db="UniProtKB">
        <authorList>
            <consortium name="EnsemblMetazoa"/>
        </authorList>
    </citation>
    <scope>IDENTIFICATION</scope>
</reference>
<reference evidence="2" key="1">
    <citation type="submission" date="2013-02" db="EMBL/GenBank/DDBJ databases">
        <authorList>
            <person name="Hughes D."/>
        </authorList>
    </citation>
    <scope>NUCLEOTIDE SEQUENCE</scope>
    <source>
        <strain>Durham</strain>
        <strain evidence="2">NC isolate 2 -- Noor lab</strain>
    </source>
</reference>
<dbReference type="HOGENOM" id="CLU_1847399_0_0_1"/>
<protein>
    <submittedName>
        <fullName evidence="1">Uncharacterized protein</fullName>
    </submittedName>
</protein>
<dbReference type="Proteomes" id="UP000015102">
    <property type="component" value="Unassembled WGS sequence"/>
</dbReference>
<dbReference type="EnsemblMetazoa" id="MESCA001827-RA">
    <property type="protein sequence ID" value="MESCA001827-PA"/>
    <property type="gene ID" value="MESCA001827"/>
</dbReference>
<proteinExistence type="predicted"/>
<organism evidence="1 2">
    <name type="scientific">Megaselia scalaris</name>
    <name type="common">Humpbacked fly</name>
    <name type="synonym">Phora scalaris</name>
    <dbReference type="NCBI Taxonomy" id="36166"/>
    <lineage>
        <taxon>Eukaryota</taxon>
        <taxon>Metazoa</taxon>
        <taxon>Ecdysozoa</taxon>
        <taxon>Arthropoda</taxon>
        <taxon>Hexapoda</taxon>
        <taxon>Insecta</taxon>
        <taxon>Pterygota</taxon>
        <taxon>Neoptera</taxon>
        <taxon>Endopterygota</taxon>
        <taxon>Diptera</taxon>
        <taxon>Brachycera</taxon>
        <taxon>Muscomorpha</taxon>
        <taxon>Platypezoidea</taxon>
        <taxon>Phoridae</taxon>
        <taxon>Megaseliini</taxon>
        <taxon>Megaselia</taxon>
    </lineage>
</organism>
<dbReference type="AlphaFoldDB" id="T1GEQ6"/>
<sequence length="139" mass="16723">MLRYKKDTDYIDIFVVLEAGCCAEEEFCRYRRRHNQFLTFFFEFLGATPRLEELVINKYKPENLMVFKDMFYDGDLNEKILRKFPCISKIIIHGTSVRAVPVWFEQRSMNFAAFSRWTNAEIRRFLLQIHTNKFGKLLS</sequence>
<accession>T1GEQ6</accession>